<dbReference type="Proteomes" id="UP001162156">
    <property type="component" value="Unassembled WGS sequence"/>
</dbReference>
<keyword evidence="3" id="KW-0496">Mitochondrion</keyword>
<accession>A0AAV8ZX55</accession>
<evidence type="ECO:0000256" key="2">
    <source>
        <dbReference type="ARBA" id="ARBA00022946"/>
    </source>
</evidence>
<comment type="subcellular location">
    <subcellularLocation>
        <location evidence="1">Mitochondrion</location>
    </subcellularLocation>
</comment>
<dbReference type="GO" id="GO:0016226">
    <property type="term" value="P:iron-sulfur cluster assembly"/>
    <property type="evidence" value="ECO:0007669"/>
    <property type="project" value="TreeGrafter"/>
</dbReference>
<evidence type="ECO:0000313" key="5">
    <source>
        <dbReference type="EMBL" id="KAJ8971297.1"/>
    </source>
</evidence>
<gene>
    <name evidence="5" type="ORF">NQ314_000774</name>
</gene>
<organism evidence="5 6">
    <name type="scientific">Rhamnusium bicolor</name>
    <dbReference type="NCBI Taxonomy" id="1586634"/>
    <lineage>
        <taxon>Eukaryota</taxon>
        <taxon>Metazoa</taxon>
        <taxon>Ecdysozoa</taxon>
        <taxon>Arthropoda</taxon>
        <taxon>Hexapoda</taxon>
        <taxon>Insecta</taxon>
        <taxon>Pterygota</taxon>
        <taxon>Neoptera</taxon>
        <taxon>Endopterygota</taxon>
        <taxon>Coleoptera</taxon>
        <taxon>Polyphaga</taxon>
        <taxon>Cucujiformia</taxon>
        <taxon>Chrysomeloidea</taxon>
        <taxon>Cerambycidae</taxon>
        <taxon>Lepturinae</taxon>
        <taxon>Rhagiini</taxon>
        <taxon>Rhamnusium</taxon>
    </lineage>
</organism>
<protein>
    <recommendedName>
        <fullName evidence="4">CAF17 C-terminal domain-containing protein</fullName>
    </recommendedName>
</protein>
<dbReference type="InterPro" id="IPR017703">
    <property type="entry name" value="YgfZ/GCV_T_CS"/>
</dbReference>
<dbReference type="Pfam" id="PF25455">
    <property type="entry name" value="Beta-barrel_CAF17_C"/>
    <property type="match status" value="1"/>
</dbReference>
<proteinExistence type="predicted"/>
<dbReference type="PANTHER" id="PTHR22602:SF0">
    <property type="entry name" value="TRANSFERASE CAF17, MITOCHONDRIAL-RELATED"/>
    <property type="match status" value="1"/>
</dbReference>
<sequence>MELGCYIGQELTARTHHTGVVRKRLMPLYFSKIPTKLPTDNVILHENVNLGRLRGIEGNVGLALLRISKALNFGEFCVGNGVAKVKKTQLVAH</sequence>
<dbReference type="EMBL" id="JANEYF010000231">
    <property type="protein sequence ID" value="KAJ8971297.1"/>
    <property type="molecule type" value="Genomic_DNA"/>
</dbReference>
<reference evidence="5" key="1">
    <citation type="journal article" date="2023" name="Insect Mol. Biol.">
        <title>Genome sequencing provides insights into the evolution of gene families encoding plant cell wall-degrading enzymes in longhorned beetles.</title>
        <authorList>
            <person name="Shin N.R."/>
            <person name="Okamura Y."/>
            <person name="Kirsch R."/>
            <person name="Pauchet Y."/>
        </authorList>
    </citation>
    <scope>NUCLEOTIDE SEQUENCE</scope>
    <source>
        <strain evidence="5">RBIC_L_NR</strain>
    </source>
</reference>
<feature type="domain" description="CAF17 C-terminal" evidence="4">
    <location>
        <begin position="22"/>
        <end position="79"/>
    </location>
</feature>
<evidence type="ECO:0000313" key="6">
    <source>
        <dbReference type="Proteomes" id="UP001162156"/>
    </source>
</evidence>
<evidence type="ECO:0000259" key="4">
    <source>
        <dbReference type="Pfam" id="PF25455"/>
    </source>
</evidence>
<dbReference type="Gene3D" id="2.40.30.160">
    <property type="match status" value="1"/>
</dbReference>
<dbReference type="AlphaFoldDB" id="A0AAV8ZX55"/>
<dbReference type="GO" id="GO:0005759">
    <property type="term" value="C:mitochondrial matrix"/>
    <property type="evidence" value="ECO:0007669"/>
    <property type="project" value="TreeGrafter"/>
</dbReference>
<dbReference type="NCBIfam" id="TIGR03317">
    <property type="entry name" value="ygfZ_signature"/>
    <property type="match status" value="1"/>
</dbReference>
<evidence type="ECO:0000256" key="1">
    <source>
        <dbReference type="ARBA" id="ARBA00004173"/>
    </source>
</evidence>
<name>A0AAV8ZX55_9CUCU</name>
<keyword evidence="6" id="KW-1185">Reference proteome</keyword>
<dbReference type="InterPro" id="IPR045179">
    <property type="entry name" value="YgfZ/GcvT"/>
</dbReference>
<comment type="caution">
    <text evidence="5">The sequence shown here is derived from an EMBL/GenBank/DDBJ whole genome shotgun (WGS) entry which is preliminary data.</text>
</comment>
<dbReference type="InterPro" id="IPR057460">
    <property type="entry name" value="CAF17_C"/>
</dbReference>
<keyword evidence="2" id="KW-0809">Transit peptide</keyword>
<dbReference type="PANTHER" id="PTHR22602">
    <property type="entry name" value="TRANSFERASE CAF17, MITOCHONDRIAL-RELATED"/>
    <property type="match status" value="1"/>
</dbReference>
<dbReference type="SUPFAM" id="SSF103025">
    <property type="entry name" value="Folate-binding domain"/>
    <property type="match status" value="1"/>
</dbReference>
<evidence type="ECO:0000256" key="3">
    <source>
        <dbReference type="ARBA" id="ARBA00023128"/>
    </source>
</evidence>